<proteinExistence type="predicted"/>
<sequence length="78" mass="9346">MEEAVVTVHPSFVHRRLRFFFPYSSFRCCHARCFYRHLKLLHSNTAVTRVRPHVQHHCMSQDVIISFFAFLKSKDIKP</sequence>
<gene>
    <name evidence="1" type="ORF">L484_005547</name>
</gene>
<dbReference type="Proteomes" id="UP000030645">
    <property type="component" value="Unassembled WGS sequence"/>
</dbReference>
<reference evidence="2" key="1">
    <citation type="submission" date="2013-01" db="EMBL/GenBank/DDBJ databases">
        <title>Draft Genome Sequence of a Mulberry Tree, Morus notabilis C.K. Schneid.</title>
        <authorList>
            <person name="He N."/>
            <person name="Zhao S."/>
        </authorList>
    </citation>
    <scope>NUCLEOTIDE SEQUENCE</scope>
</reference>
<dbReference type="AlphaFoldDB" id="W9QY51"/>
<dbReference type="EMBL" id="KE344016">
    <property type="protein sequence ID" value="EXB50847.1"/>
    <property type="molecule type" value="Genomic_DNA"/>
</dbReference>
<organism evidence="1 2">
    <name type="scientific">Morus notabilis</name>
    <dbReference type="NCBI Taxonomy" id="981085"/>
    <lineage>
        <taxon>Eukaryota</taxon>
        <taxon>Viridiplantae</taxon>
        <taxon>Streptophyta</taxon>
        <taxon>Embryophyta</taxon>
        <taxon>Tracheophyta</taxon>
        <taxon>Spermatophyta</taxon>
        <taxon>Magnoliopsida</taxon>
        <taxon>eudicotyledons</taxon>
        <taxon>Gunneridae</taxon>
        <taxon>Pentapetalae</taxon>
        <taxon>rosids</taxon>
        <taxon>fabids</taxon>
        <taxon>Rosales</taxon>
        <taxon>Moraceae</taxon>
        <taxon>Moreae</taxon>
        <taxon>Morus</taxon>
    </lineage>
</organism>
<evidence type="ECO:0000313" key="2">
    <source>
        <dbReference type="Proteomes" id="UP000030645"/>
    </source>
</evidence>
<protein>
    <submittedName>
        <fullName evidence="1">Uncharacterized protein</fullName>
    </submittedName>
</protein>
<evidence type="ECO:0000313" key="1">
    <source>
        <dbReference type="EMBL" id="EXB50847.1"/>
    </source>
</evidence>
<accession>W9QY51</accession>
<keyword evidence="2" id="KW-1185">Reference proteome</keyword>
<name>W9QY51_9ROSA</name>